<keyword evidence="1" id="KW-1133">Transmembrane helix</keyword>
<dbReference type="Proteomes" id="UP000636888">
    <property type="component" value="Unassembled WGS sequence"/>
</dbReference>
<evidence type="ECO:0000313" key="3">
    <source>
        <dbReference type="Proteomes" id="UP000636888"/>
    </source>
</evidence>
<proteinExistence type="predicted"/>
<sequence>MARYGSKTSFASRHPLLLGMAAGLFAGAVSGLSDRLLDRMVSREQKARDRLVRRAPAHQLAGPYFARKITGRQLLSKRQRKAARLAFSVVYGIGWGMIYGVLRRKVPVISRLAGLRFGLPFFLACDGTIAPLLKLSPGLRRIPWQMNAKELGNHMAWSTAAELVHRAVGKKE</sequence>
<name>A0A8J7LVG7_9BACT</name>
<comment type="caution">
    <text evidence="2">The sequence shown here is derived from an EMBL/GenBank/DDBJ whole genome shotgun (WGS) entry which is preliminary data.</text>
</comment>
<keyword evidence="3" id="KW-1185">Reference proteome</keyword>
<organism evidence="2 3">
    <name type="scientific">Geomesophilobacter sediminis</name>
    <dbReference type="NCBI Taxonomy" id="2798584"/>
    <lineage>
        <taxon>Bacteria</taxon>
        <taxon>Pseudomonadati</taxon>
        <taxon>Thermodesulfobacteriota</taxon>
        <taxon>Desulfuromonadia</taxon>
        <taxon>Geobacterales</taxon>
        <taxon>Geobacteraceae</taxon>
        <taxon>Geomesophilobacter</taxon>
    </lineage>
</organism>
<dbReference type="EMBL" id="JAEMHM010000007">
    <property type="protein sequence ID" value="MBJ6725005.1"/>
    <property type="molecule type" value="Genomic_DNA"/>
</dbReference>
<accession>A0A8J7LVG7</accession>
<evidence type="ECO:0000313" key="2">
    <source>
        <dbReference type="EMBL" id="MBJ6725005.1"/>
    </source>
</evidence>
<reference evidence="2" key="1">
    <citation type="submission" date="2020-12" db="EMBL/GenBank/DDBJ databases">
        <title>Geomonas sp. Red875, isolated from river sediment.</title>
        <authorList>
            <person name="Xu Z."/>
            <person name="Zhang Z."/>
            <person name="Masuda Y."/>
            <person name="Itoh H."/>
            <person name="Senoo K."/>
        </authorList>
    </citation>
    <scope>NUCLEOTIDE SEQUENCE</scope>
    <source>
        <strain evidence="2">Red875</strain>
    </source>
</reference>
<gene>
    <name evidence="2" type="ORF">JFN93_09820</name>
</gene>
<keyword evidence="1" id="KW-0472">Membrane</keyword>
<protein>
    <submittedName>
        <fullName evidence="2">DUF1440 domain-containing protein</fullName>
    </submittedName>
</protein>
<dbReference type="AlphaFoldDB" id="A0A8J7LVG7"/>
<keyword evidence="1" id="KW-0812">Transmembrane</keyword>
<feature type="transmembrane region" description="Helical" evidence="1">
    <location>
        <begin position="114"/>
        <end position="133"/>
    </location>
</feature>
<dbReference type="RefSeq" id="WP_199383898.1">
    <property type="nucleotide sequence ID" value="NZ_JAEMHM010000007.1"/>
</dbReference>
<evidence type="ECO:0000256" key="1">
    <source>
        <dbReference type="SAM" id="Phobius"/>
    </source>
</evidence>
<feature type="transmembrane region" description="Helical" evidence="1">
    <location>
        <begin position="82"/>
        <end position="102"/>
    </location>
</feature>
<feature type="transmembrane region" description="Helical" evidence="1">
    <location>
        <begin position="16"/>
        <end position="37"/>
    </location>
</feature>